<name>A0A6A6H7M4_VIRVR</name>
<proteinExistence type="predicted"/>
<evidence type="ECO:0000256" key="1">
    <source>
        <dbReference type="SAM" id="MobiDB-lite"/>
    </source>
</evidence>
<dbReference type="AlphaFoldDB" id="A0A6A6H7M4"/>
<evidence type="ECO:0000256" key="2">
    <source>
        <dbReference type="SAM" id="SignalP"/>
    </source>
</evidence>
<feature type="compositionally biased region" description="Low complexity" evidence="1">
    <location>
        <begin position="80"/>
        <end position="94"/>
    </location>
</feature>
<keyword evidence="2" id="KW-0732">Signal</keyword>
<evidence type="ECO:0008006" key="5">
    <source>
        <dbReference type="Google" id="ProtNLM"/>
    </source>
</evidence>
<dbReference type="EMBL" id="ML991803">
    <property type="protein sequence ID" value="KAF2233811.1"/>
    <property type="molecule type" value="Genomic_DNA"/>
</dbReference>
<reference evidence="3" key="1">
    <citation type="journal article" date="2020" name="Stud. Mycol.">
        <title>101 Dothideomycetes genomes: a test case for predicting lifestyles and emergence of pathogens.</title>
        <authorList>
            <person name="Haridas S."/>
            <person name="Albert R."/>
            <person name="Binder M."/>
            <person name="Bloem J."/>
            <person name="Labutti K."/>
            <person name="Salamov A."/>
            <person name="Andreopoulos B."/>
            <person name="Baker S."/>
            <person name="Barry K."/>
            <person name="Bills G."/>
            <person name="Bluhm B."/>
            <person name="Cannon C."/>
            <person name="Castanera R."/>
            <person name="Culley D."/>
            <person name="Daum C."/>
            <person name="Ezra D."/>
            <person name="Gonzalez J."/>
            <person name="Henrissat B."/>
            <person name="Kuo A."/>
            <person name="Liang C."/>
            <person name="Lipzen A."/>
            <person name="Lutzoni F."/>
            <person name="Magnuson J."/>
            <person name="Mondo S."/>
            <person name="Nolan M."/>
            <person name="Ohm R."/>
            <person name="Pangilinan J."/>
            <person name="Park H.-J."/>
            <person name="Ramirez L."/>
            <person name="Alfaro M."/>
            <person name="Sun H."/>
            <person name="Tritt A."/>
            <person name="Yoshinaga Y."/>
            <person name="Zwiers L.-H."/>
            <person name="Turgeon B."/>
            <person name="Goodwin S."/>
            <person name="Spatafora J."/>
            <person name="Crous P."/>
            <person name="Grigoriev I."/>
        </authorList>
    </citation>
    <scope>NUCLEOTIDE SEQUENCE</scope>
    <source>
        <strain evidence="3">Tuck. ex Michener</strain>
    </source>
</reference>
<protein>
    <recommendedName>
        <fullName evidence="5">Extracellular membrane protein CFEM domain-containing protein</fullName>
    </recommendedName>
</protein>
<dbReference type="OrthoDB" id="4776947at2759"/>
<accession>A0A6A6H7M4</accession>
<evidence type="ECO:0000313" key="4">
    <source>
        <dbReference type="Proteomes" id="UP000800092"/>
    </source>
</evidence>
<evidence type="ECO:0000313" key="3">
    <source>
        <dbReference type="EMBL" id="KAF2233811.1"/>
    </source>
</evidence>
<dbReference type="Proteomes" id="UP000800092">
    <property type="component" value="Unassembled WGS sequence"/>
</dbReference>
<keyword evidence="4" id="KW-1185">Reference proteome</keyword>
<sequence>MFAKASLVFALFAASAQVAFAVPPSCLLDAINTQPNSADLKSICGKNAGAVKSAITSGCGSNIDDAMSAFKKVCSGVDPTDGGNSTSTTSSLGASGTGSSGGTSTVPIAPAQPSAPNASSGGRSGSASATSSGGVASSTGAASSLEISSFAGVAVAALGFALAL</sequence>
<gene>
    <name evidence="3" type="ORF">EV356DRAFT_188118</name>
</gene>
<organism evidence="3 4">
    <name type="scientific">Viridothelium virens</name>
    <name type="common">Speckled blister lichen</name>
    <name type="synonym">Trypethelium virens</name>
    <dbReference type="NCBI Taxonomy" id="1048519"/>
    <lineage>
        <taxon>Eukaryota</taxon>
        <taxon>Fungi</taxon>
        <taxon>Dikarya</taxon>
        <taxon>Ascomycota</taxon>
        <taxon>Pezizomycotina</taxon>
        <taxon>Dothideomycetes</taxon>
        <taxon>Dothideomycetes incertae sedis</taxon>
        <taxon>Trypetheliales</taxon>
        <taxon>Trypetheliaceae</taxon>
        <taxon>Viridothelium</taxon>
    </lineage>
</organism>
<feature type="chain" id="PRO_5025408736" description="Extracellular membrane protein CFEM domain-containing protein" evidence="2">
    <location>
        <begin position="22"/>
        <end position="164"/>
    </location>
</feature>
<feature type="compositionally biased region" description="Low complexity" evidence="1">
    <location>
        <begin position="102"/>
        <end position="133"/>
    </location>
</feature>
<feature type="region of interest" description="Disordered" evidence="1">
    <location>
        <begin position="80"/>
        <end position="133"/>
    </location>
</feature>
<feature type="signal peptide" evidence="2">
    <location>
        <begin position="1"/>
        <end position="21"/>
    </location>
</feature>